<dbReference type="Proteomes" id="UP000266841">
    <property type="component" value="Unassembled WGS sequence"/>
</dbReference>
<dbReference type="Pfam" id="PF14312">
    <property type="entry name" value="FG-GAP_2"/>
    <property type="match status" value="6"/>
</dbReference>
<evidence type="ECO:0000256" key="2">
    <source>
        <dbReference type="SAM" id="MobiDB-lite"/>
    </source>
</evidence>
<feature type="compositionally biased region" description="Polar residues" evidence="2">
    <location>
        <begin position="350"/>
        <end position="361"/>
    </location>
</feature>
<organism evidence="3 4">
    <name type="scientific">Thalassiosira oceanica</name>
    <name type="common">Marine diatom</name>
    <dbReference type="NCBI Taxonomy" id="159749"/>
    <lineage>
        <taxon>Eukaryota</taxon>
        <taxon>Sar</taxon>
        <taxon>Stramenopiles</taxon>
        <taxon>Ochrophyta</taxon>
        <taxon>Bacillariophyta</taxon>
        <taxon>Coscinodiscophyceae</taxon>
        <taxon>Thalassiosirophycidae</taxon>
        <taxon>Thalassiosirales</taxon>
        <taxon>Thalassiosiraceae</taxon>
        <taxon>Thalassiosira</taxon>
    </lineage>
</organism>
<dbReference type="AlphaFoldDB" id="K0SN29"/>
<keyword evidence="4" id="KW-1185">Reference proteome</keyword>
<feature type="region of interest" description="Disordered" evidence="2">
    <location>
        <begin position="791"/>
        <end position="810"/>
    </location>
</feature>
<dbReference type="PANTHER" id="PTHR36220:SF1">
    <property type="entry name" value="GAMMA TUBULIN COMPLEX COMPONENT C-TERMINAL DOMAIN-CONTAINING PROTEIN"/>
    <property type="match status" value="1"/>
</dbReference>
<feature type="region of interest" description="Disordered" evidence="2">
    <location>
        <begin position="394"/>
        <end position="445"/>
    </location>
</feature>
<feature type="region of interest" description="Disordered" evidence="2">
    <location>
        <begin position="1"/>
        <end position="202"/>
    </location>
</feature>
<sequence length="810" mass="84432">MLAAGVVRSRRSSSLPCRRPRAAQAALSEPFVCTRPSAFRGLDDLPTRPKLEKNSTGAGATGPAPKVKEELDRCWTAIMAPETARQESNADATGLPPNNVGAQDEENRASRGGPNVGSTAAAAPLVQEVHLEGTTASTIDDGPSIPLSHVVDHGEEAEGPQLHDGPPGPPSFPHEFDDSLAKRVENESQRSPSDHARDDALHSTMGGSVASAAAVGPSMLEGAGVGRVSIRGSAPSTSPHTEAEVATAAVNRPSEGSSTYIAEAYTVEGDTVYEAELAEPQVSESRSPQANLPFYQRKGYASVMTVVALLAIGTAAGVLLSNNSDRNSGRVKAPSDESLLPVPGQGGAAPQTSSPSEDHITGQTASKYLAPSSAPATFFDIASVVVKPTPAPSLATADRETTVPTISVPASNPKKNPTLPPTSIPASNPTNLLTRPPESTLNSSMKLLAPDGAENDDFGHSTAIYQDTIVVGAFGDGDNGELGGSAHVFVRSGGEEWKHQAKLLAPDGAGYDAFGQSHTSLFGEEKHGLMKPSFWRQTELWVIGLEKCAIYGISLSLALQCYGDTIVVGASSDNDCGDDSGSAHVFVRSGVKWTHQAKLLAPDGAKNDYFGWSLAIHEDTIVVGAWSDDDNGYDSGSAHVFVRSKENWSHQAKLLAPDGAEGDEFGRSVTIYDNSTVVGAWRDDDNGGGAGSAHVFVRSGEEWTHQAKLLALDGAAGDQFGRSVAFFGDTIAVGSPGDDDNGASSGSAHVFARNGEEWLHQVKLLAPDGAANDRFGESVANNENTIVVGAPWDDDNGEDSGSSHVFVVQG</sequence>
<name>K0SN29_THAOC</name>
<evidence type="ECO:0000256" key="1">
    <source>
        <dbReference type="ARBA" id="ARBA00022729"/>
    </source>
</evidence>
<dbReference type="Gene3D" id="2.130.10.130">
    <property type="entry name" value="Integrin alpha, N-terminal"/>
    <property type="match status" value="2"/>
</dbReference>
<dbReference type="EMBL" id="AGNL01018948">
    <property type="protein sequence ID" value="EJK62351.1"/>
    <property type="molecule type" value="Genomic_DNA"/>
</dbReference>
<feature type="compositionally biased region" description="Basic and acidic residues" evidence="2">
    <location>
        <begin position="174"/>
        <end position="201"/>
    </location>
</feature>
<dbReference type="OrthoDB" id="188207at2759"/>
<feature type="compositionally biased region" description="Polar residues" evidence="2">
    <location>
        <begin position="402"/>
        <end position="415"/>
    </location>
</feature>
<feature type="compositionally biased region" description="Polar residues" evidence="2">
    <location>
        <begin position="424"/>
        <end position="445"/>
    </location>
</feature>
<gene>
    <name evidence="3" type="ORF">THAOC_17040</name>
</gene>
<dbReference type="InterPro" id="IPR028994">
    <property type="entry name" value="Integrin_alpha_N"/>
</dbReference>
<feature type="region of interest" description="Disordered" evidence="2">
    <location>
        <begin position="230"/>
        <end position="251"/>
    </location>
</feature>
<dbReference type="InterPro" id="IPR013517">
    <property type="entry name" value="FG-GAP"/>
</dbReference>
<proteinExistence type="predicted"/>
<protein>
    <submittedName>
        <fullName evidence="3">Uncharacterized protein</fullName>
    </submittedName>
</protein>
<feature type="compositionally biased region" description="Basic and acidic residues" evidence="2">
    <location>
        <begin position="41"/>
        <end position="53"/>
    </location>
</feature>
<feature type="region of interest" description="Disordered" evidence="2">
    <location>
        <begin position="321"/>
        <end position="361"/>
    </location>
</feature>
<reference evidence="3 4" key="1">
    <citation type="journal article" date="2012" name="Genome Biol.">
        <title>Genome and low-iron response of an oceanic diatom adapted to chronic iron limitation.</title>
        <authorList>
            <person name="Lommer M."/>
            <person name="Specht M."/>
            <person name="Roy A.S."/>
            <person name="Kraemer L."/>
            <person name="Andreson R."/>
            <person name="Gutowska M.A."/>
            <person name="Wolf J."/>
            <person name="Bergner S.V."/>
            <person name="Schilhabel M.B."/>
            <person name="Klostermeier U.C."/>
            <person name="Beiko R.G."/>
            <person name="Rosenstiel P."/>
            <person name="Hippler M."/>
            <person name="Laroche J."/>
        </authorList>
    </citation>
    <scope>NUCLEOTIDE SEQUENCE [LARGE SCALE GENOMIC DNA]</scope>
    <source>
        <strain evidence="3 4">CCMP1005</strain>
    </source>
</reference>
<keyword evidence="1" id="KW-0732">Signal</keyword>
<evidence type="ECO:0000313" key="3">
    <source>
        <dbReference type="EMBL" id="EJK62351.1"/>
    </source>
</evidence>
<evidence type="ECO:0000313" key="4">
    <source>
        <dbReference type="Proteomes" id="UP000266841"/>
    </source>
</evidence>
<dbReference type="SUPFAM" id="SSF69318">
    <property type="entry name" value="Integrin alpha N-terminal domain"/>
    <property type="match status" value="1"/>
</dbReference>
<dbReference type="PANTHER" id="PTHR36220">
    <property type="entry name" value="UNNAMED PRODUCT"/>
    <property type="match status" value="1"/>
</dbReference>
<accession>K0SN29</accession>
<comment type="caution">
    <text evidence="3">The sequence shown here is derived from an EMBL/GenBank/DDBJ whole genome shotgun (WGS) entry which is preliminary data.</text>
</comment>